<organism evidence="2 3">
    <name type="scientific">Diabrotica balteata</name>
    <name type="common">Banded cucumber beetle</name>
    <dbReference type="NCBI Taxonomy" id="107213"/>
    <lineage>
        <taxon>Eukaryota</taxon>
        <taxon>Metazoa</taxon>
        <taxon>Ecdysozoa</taxon>
        <taxon>Arthropoda</taxon>
        <taxon>Hexapoda</taxon>
        <taxon>Insecta</taxon>
        <taxon>Pterygota</taxon>
        <taxon>Neoptera</taxon>
        <taxon>Endopterygota</taxon>
        <taxon>Coleoptera</taxon>
        <taxon>Polyphaga</taxon>
        <taxon>Cucujiformia</taxon>
        <taxon>Chrysomeloidea</taxon>
        <taxon>Chrysomelidae</taxon>
        <taxon>Galerucinae</taxon>
        <taxon>Diabroticina</taxon>
        <taxon>Diabroticites</taxon>
        <taxon>Diabrotica</taxon>
    </lineage>
</organism>
<proteinExistence type="predicted"/>
<evidence type="ECO:0000313" key="2">
    <source>
        <dbReference type="EMBL" id="CAG9828211.1"/>
    </source>
</evidence>
<dbReference type="EMBL" id="OU898285">
    <property type="protein sequence ID" value="CAG9828211.1"/>
    <property type="molecule type" value="Genomic_DNA"/>
</dbReference>
<reference evidence="2" key="1">
    <citation type="submission" date="2022-01" db="EMBL/GenBank/DDBJ databases">
        <authorList>
            <person name="King R."/>
        </authorList>
    </citation>
    <scope>NUCLEOTIDE SEQUENCE</scope>
</reference>
<keyword evidence="1" id="KW-0472">Membrane</keyword>
<sequence length="160" mass="18079">MFDNTEMVNPLGEIIFENAIDGVIKTKAIPEDDNVEIDTILLSSAGAITVKKDQALNDPKDLFSNTDMVNPLPLGEIIFENVTDGVLKIKAISEVDGNKIDTEFEVIRCIFFVLFFVAMIIILRLSSEYFKLVIRKEEDKEVYEPFADTIRVKLEDDPAF</sequence>
<evidence type="ECO:0000313" key="3">
    <source>
        <dbReference type="Proteomes" id="UP001153709"/>
    </source>
</evidence>
<name>A0A9N9XAE7_DIABA</name>
<feature type="transmembrane region" description="Helical" evidence="1">
    <location>
        <begin position="105"/>
        <end position="126"/>
    </location>
</feature>
<keyword evidence="1" id="KW-0812">Transmembrane</keyword>
<dbReference type="AlphaFoldDB" id="A0A9N9XAE7"/>
<dbReference type="Proteomes" id="UP001153709">
    <property type="component" value="Chromosome 10"/>
</dbReference>
<protein>
    <submittedName>
        <fullName evidence="2">Uncharacterized protein</fullName>
    </submittedName>
</protein>
<evidence type="ECO:0000256" key="1">
    <source>
        <dbReference type="SAM" id="Phobius"/>
    </source>
</evidence>
<keyword evidence="1" id="KW-1133">Transmembrane helix</keyword>
<accession>A0A9N9XAE7</accession>
<gene>
    <name evidence="2" type="ORF">DIABBA_LOCUS2145</name>
</gene>
<keyword evidence="3" id="KW-1185">Reference proteome</keyword>